<name>A0ABR2HUI2_9EUKA</name>
<gene>
    <name evidence="1" type="ORF">M9Y10_017389</name>
</gene>
<proteinExistence type="predicted"/>
<evidence type="ECO:0008006" key="3">
    <source>
        <dbReference type="Google" id="ProtNLM"/>
    </source>
</evidence>
<dbReference type="EMBL" id="JAPFFF010000023">
    <property type="protein sequence ID" value="KAK8852415.1"/>
    <property type="molecule type" value="Genomic_DNA"/>
</dbReference>
<reference evidence="1 2" key="1">
    <citation type="submission" date="2024-04" db="EMBL/GenBank/DDBJ databases">
        <title>Tritrichomonas musculus Genome.</title>
        <authorList>
            <person name="Alves-Ferreira E."/>
            <person name="Grigg M."/>
            <person name="Lorenzi H."/>
            <person name="Galac M."/>
        </authorList>
    </citation>
    <scope>NUCLEOTIDE SEQUENCE [LARGE SCALE GENOMIC DNA]</scope>
    <source>
        <strain evidence="1 2">EAF2021</strain>
    </source>
</reference>
<evidence type="ECO:0000313" key="1">
    <source>
        <dbReference type="EMBL" id="KAK8852415.1"/>
    </source>
</evidence>
<evidence type="ECO:0000313" key="2">
    <source>
        <dbReference type="Proteomes" id="UP001470230"/>
    </source>
</evidence>
<dbReference type="Proteomes" id="UP001470230">
    <property type="component" value="Unassembled WGS sequence"/>
</dbReference>
<organism evidence="1 2">
    <name type="scientific">Tritrichomonas musculus</name>
    <dbReference type="NCBI Taxonomy" id="1915356"/>
    <lineage>
        <taxon>Eukaryota</taxon>
        <taxon>Metamonada</taxon>
        <taxon>Parabasalia</taxon>
        <taxon>Tritrichomonadida</taxon>
        <taxon>Tritrichomonadidae</taxon>
        <taxon>Tritrichomonas</taxon>
    </lineage>
</organism>
<protein>
    <recommendedName>
        <fullName evidence="3">Initiator binding domain-containing protein</fullName>
    </recommendedName>
</protein>
<accession>A0ABR2HUI2</accession>
<sequence>MEDEIRINLDLIEASSSFQIVSEEMQNCRYKAAKTVEIQPENSMSDYRNLAVFINELKEFKYDPKNGVKIQFNPDNAQYFFFKFIKQSNPEHFILLNIKKTITVRVSKPYIDSWNPEQCKMQWIKKSLSFELSSSSQALLKNSPLLYYPQSDFSTTHLCSTIRNLIFQQLTFV</sequence>
<comment type="caution">
    <text evidence="1">The sequence shown here is derived from an EMBL/GenBank/DDBJ whole genome shotgun (WGS) entry which is preliminary data.</text>
</comment>
<keyword evidence="2" id="KW-1185">Reference proteome</keyword>